<reference evidence="2 3" key="1">
    <citation type="journal article" date="2008" name="Nat. Biotechnol.">
        <title>Genome sequencing and analysis of the filamentous fungus Penicillium chrysogenum.</title>
        <authorList>
            <person name="van den Berg M.A."/>
            <person name="Albang R."/>
            <person name="Albermann K."/>
            <person name="Badger J.H."/>
            <person name="Daran J.-M."/>
            <person name="Driessen A.J.M."/>
            <person name="Garcia-Estrada C."/>
            <person name="Fedorova N.D."/>
            <person name="Harris D.M."/>
            <person name="Heijne W.H.M."/>
            <person name="Joardar V.S."/>
            <person name="Kiel J.A.K.W."/>
            <person name="Kovalchuk A."/>
            <person name="Martin J.F."/>
            <person name="Nierman W.C."/>
            <person name="Nijland J.G."/>
            <person name="Pronk J.T."/>
            <person name="Roubos J.A."/>
            <person name="van der Klei I.J."/>
            <person name="van Peij N.N.M.E."/>
            <person name="Veenhuis M."/>
            <person name="von Doehren H."/>
            <person name="Wagner C."/>
            <person name="Wortman J.R."/>
            <person name="Bovenberg R.A.L."/>
        </authorList>
    </citation>
    <scope>NUCLEOTIDE SEQUENCE [LARGE SCALE GENOMIC DNA]</scope>
    <source>
        <strain evidence="3">ATCC 28089 / DSM 1075 / NRRL 1951 / Wisconsin 54-1255</strain>
    </source>
</reference>
<feature type="compositionally biased region" description="Polar residues" evidence="1">
    <location>
        <begin position="179"/>
        <end position="193"/>
    </location>
</feature>
<evidence type="ECO:0000313" key="3">
    <source>
        <dbReference type="Proteomes" id="UP000000724"/>
    </source>
</evidence>
<feature type="compositionally biased region" description="Basic and acidic residues" evidence="1">
    <location>
        <begin position="169"/>
        <end position="178"/>
    </location>
</feature>
<dbReference type="AlphaFoldDB" id="B6HE81"/>
<gene>
    <name evidence="2" type="ORF">Pc20g02070</name>
    <name evidence="2" type="ORF">PCH_Pc20g02070</name>
</gene>
<evidence type="ECO:0000256" key="1">
    <source>
        <dbReference type="SAM" id="MobiDB-lite"/>
    </source>
</evidence>
<feature type="region of interest" description="Disordered" evidence="1">
    <location>
        <begin position="146"/>
        <end position="193"/>
    </location>
</feature>
<dbReference type="Proteomes" id="UP000000724">
    <property type="component" value="Contig Pc00c20"/>
</dbReference>
<feature type="compositionally biased region" description="Low complexity" evidence="1">
    <location>
        <begin position="150"/>
        <end position="161"/>
    </location>
</feature>
<evidence type="ECO:0000313" key="2">
    <source>
        <dbReference type="EMBL" id="CAP85536.1"/>
    </source>
</evidence>
<protein>
    <submittedName>
        <fullName evidence="2">Uncharacterized protein</fullName>
    </submittedName>
</protein>
<feature type="region of interest" description="Disordered" evidence="1">
    <location>
        <begin position="229"/>
        <end position="250"/>
    </location>
</feature>
<sequence>MAKMLYNIHIHATVAPFPRNDIASRMFRGPRSKANLESKFRFFKFNKNLRSNKKAVAEALEETRTTAAIPGFEVREATIQSREEIRGRYGVDLCSSLHIPNLGFISANNMSVQAKVLTEFRRDELKRRARVKPYSRAEGSVLMPKCYVGSNTSTPNSNTSSQEALNTTPHRDRNETPKQTEASTTEYGGRNTTSKVICTPCSKAWTSGAKGQQGPRNRKIRYLNRAGEGLPAARTHEQKPAMSPERSGNPVLRVLELGAIGQRKYVLQDNSGDS</sequence>
<dbReference type="HOGENOM" id="CLU_1015999_0_0_1"/>
<organism evidence="2 3">
    <name type="scientific">Penicillium rubens (strain ATCC 28089 / DSM 1075 / NRRL 1951 / Wisconsin 54-1255)</name>
    <name type="common">Penicillium chrysogenum</name>
    <dbReference type="NCBI Taxonomy" id="500485"/>
    <lineage>
        <taxon>Eukaryota</taxon>
        <taxon>Fungi</taxon>
        <taxon>Dikarya</taxon>
        <taxon>Ascomycota</taxon>
        <taxon>Pezizomycotina</taxon>
        <taxon>Eurotiomycetes</taxon>
        <taxon>Eurotiomycetidae</taxon>
        <taxon>Eurotiales</taxon>
        <taxon>Aspergillaceae</taxon>
        <taxon>Penicillium</taxon>
        <taxon>Penicillium chrysogenum species complex</taxon>
    </lineage>
</organism>
<accession>B6HE81</accession>
<dbReference type="EMBL" id="AM920435">
    <property type="protein sequence ID" value="CAP85536.1"/>
    <property type="molecule type" value="Genomic_DNA"/>
</dbReference>
<name>B6HE81_PENRW</name>
<keyword evidence="3" id="KW-1185">Reference proteome</keyword>
<proteinExistence type="predicted"/>
<dbReference type="VEuPathDB" id="FungiDB:PCH_Pc20g02070"/>